<evidence type="ECO:0000256" key="1">
    <source>
        <dbReference type="SAM" id="MobiDB-lite"/>
    </source>
</evidence>
<feature type="compositionally biased region" description="Acidic residues" evidence="1">
    <location>
        <begin position="370"/>
        <end position="384"/>
    </location>
</feature>
<evidence type="ECO:0008006" key="3">
    <source>
        <dbReference type="Google" id="ProtNLM"/>
    </source>
</evidence>
<dbReference type="AlphaFoldDB" id="A0AAU2JZY4"/>
<reference evidence="2" key="1">
    <citation type="submission" date="2022-10" db="EMBL/GenBank/DDBJ databases">
        <title>The complete genomes of actinobacterial strains from the NBC collection.</title>
        <authorList>
            <person name="Joergensen T.S."/>
            <person name="Alvarez Arevalo M."/>
            <person name="Sterndorff E.B."/>
            <person name="Faurdal D."/>
            <person name="Vuksanovic O."/>
            <person name="Mourched A.-S."/>
            <person name="Charusanti P."/>
            <person name="Shaw S."/>
            <person name="Blin K."/>
            <person name="Weber T."/>
        </authorList>
    </citation>
    <scope>NUCLEOTIDE SEQUENCE</scope>
    <source>
        <strain evidence="2">NBC_00049</strain>
    </source>
</reference>
<feature type="region of interest" description="Disordered" evidence="1">
    <location>
        <begin position="364"/>
        <end position="385"/>
    </location>
</feature>
<proteinExistence type="predicted"/>
<name>A0AAU2JZY4_9ACTN</name>
<gene>
    <name evidence="2" type="ORF">OG327_30730</name>
</gene>
<sequence>MTIALDDVRRLVKAGDLPGAVRSLRPRAETLPVAELAKATRLLADAAGFKDLAAAAKAAAKRPENPQALYDLGYGCVERGVAFLGVAPLREALRLLPDSRPLLAELVSALEDEHRHTDAAALLAARGDRLPAWPETYLLVHHTLLAGDLDTAEGLFVSLPAPEDPQWSGAHGLQTRRVLRSLQSRRAQREAGHADPLGPDDLRGWHYGLTGGLLGTLSPYGWDAGMTGRYAYLGDGPELCRRGLARLSLALEAADRRPGTVSLLPGRSDRILGLAAARVFGLPAVPYEPTRTDTLVVAYDLGAVDHDLVRTLHARTDGQVLHEHATCWTDPPAVSADFSTLLCQYAVPRWKDDDRPEEEIAHEIATADPAADEGDGETPADPDEAYLAFVTKVRTGWLSAPRDRMASPGPVPSSRFA</sequence>
<accession>A0AAU2JZY4</accession>
<evidence type="ECO:0000313" key="2">
    <source>
        <dbReference type="EMBL" id="WTU77352.1"/>
    </source>
</evidence>
<dbReference type="EMBL" id="CP108264">
    <property type="protein sequence ID" value="WTU77352.1"/>
    <property type="molecule type" value="Genomic_DNA"/>
</dbReference>
<organism evidence="2">
    <name type="scientific">Streptomyces sp. NBC_00049</name>
    <dbReference type="NCBI Taxonomy" id="2903617"/>
    <lineage>
        <taxon>Bacteria</taxon>
        <taxon>Bacillati</taxon>
        <taxon>Actinomycetota</taxon>
        <taxon>Actinomycetes</taxon>
        <taxon>Kitasatosporales</taxon>
        <taxon>Streptomycetaceae</taxon>
        <taxon>Streptomyces</taxon>
    </lineage>
</organism>
<protein>
    <recommendedName>
        <fullName evidence="3">Tetratricopeptide repeat protein</fullName>
    </recommendedName>
</protein>